<evidence type="ECO:0000313" key="5">
    <source>
        <dbReference type="Proteomes" id="UP001187531"/>
    </source>
</evidence>
<dbReference type="InterPro" id="IPR045322">
    <property type="entry name" value="HECTD1/TRIP12-like"/>
</dbReference>
<reference evidence="4" key="1">
    <citation type="submission" date="2023-07" db="EMBL/GenBank/DDBJ databases">
        <title>Chromosome-level genome assembly of Artemia franciscana.</title>
        <authorList>
            <person name="Jo E."/>
        </authorList>
    </citation>
    <scope>NUCLEOTIDE SEQUENCE</scope>
    <source>
        <tissue evidence="4">Whole body</tissue>
    </source>
</reference>
<dbReference type="GO" id="GO:0016607">
    <property type="term" value="C:nuclear speck"/>
    <property type="evidence" value="ECO:0007669"/>
    <property type="project" value="TreeGrafter"/>
</dbReference>
<gene>
    <name evidence="4" type="ORF">QYM36_015616</name>
</gene>
<keyword evidence="5" id="KW-1185">Reference proteome</keyword>
<dbReference type="PANTHER" id="PTHR45670">
    <property type="entry name" value="E3 UBIQUITIN-PROTEIN LIGASE TRIP12"/>
    <property type="match status" value="1"/>
</dbReference>
<name>A0AA88HFE6_ARTSF</name>
<dbReference type="GO" id="GO:0070534">
    <property type="term" value="P:protein K63-linked ubiquitination"/>
    <property type="evidence" value="ECO:0007669"/>
    <property type="project" value="TreeGrafter"/>
</dbReference>
<evidence type="ECO:0000256" key="2">
    <source>
        <dbReference type="RuleBase" id="RU369009"/>
    </source>
</evidence>
<comment type="catalytic activity">
    <reaction evidence="2">
        <text>S-ubiquitinyl-[E2 ubiquitin-conjugating enzyme]-L-cysteine + [acceptor protein]-L-lysine = [E2 ubiquitin-conjugating enzyme]-L-cysteine + N(6)-ubiquitinyl-[acceptor protein]-L-lysine.</text>
        <dbReference type="EC" id="2.3.2.26"/>
    </reaction>
</comment>
<keyword evidence="2" id="KW-0833">Ubl conjugation pathway</keyword>
<organism evidence="4 5">
    <name type="scientific">Artemia franciscana</name>
    <name type="common">Brine shrimp</name>
    <name type="synonym">Artemia sanfranciscana</name>
    <dbReference type="NCBI Taxonomy" id="6661"/>
    <lineage>
        <taxon>Eukaryota</taxon>
        <taxon>Metazoa</taxon>
        <taxon>Ecdysozoa</taxon>
        <taxon>Arthropoda</taxon>
        <taxon>Crustacea</taxon>
        <taxon>Branchiopoda</taxon>
        <taxon>Anostraca</taxon>
        <taxon>Artemiidae</taxon>
        <taxon>Artemia</taxon>
    </lineage>
</organism>
<dbReference type="GO" id="GO:0061630">
    <property type="term" value="F:ubiquitin protein ligase activity"/>
    <property type="evidence" value="ECO:0007669"/>
    <property type="project" value="UniProtKB-UniRule"/>
</dbReference>
<comment type="pathway">
    <text evidence="2">Protein modification; protein ubiquitination.</text>
</comment>
<feature type="compositionally biased region" description="Basic and acidic residues" evidence="3">
    <location>
        <begin position="1"/>
        <end position="11"/>
    </location>
</feature>
<comment type="function">
    <text evidence="2">E3 ubiquitin-protein ligase which accepts ubiquitin from an E2 ubiquitin-conjugating enzyme in the form of a thioester and then directly transfers the ubiquitin to targeted substrates.</text>
</comment>
<comment type="similarity">
    <text evidence="2">Belongs to the UPL family. K-HECT subfamily.</text>
</comment>
<sequence length="410" mass="48433">MNRNSASDKETRGRRRSGFSRGSTRVDFRHGRGSQYSNREEEELMNRGFVNNQEIAGNFTVMEEAFFAIIEDLQKRLEIALKESDHCRDEIRKMIYDEDIFNTFFICLECIKYMVHSENSRNNSELVGFRRNYLTPIFEKMNNQEIAGNFTVMEEALFAIIKDLQKRLEIALKERDHCRDEIRILIDDDIFETLHHLCHECIKYMMHSENSRNNSVLVGFEHNYLTPIFEKIFQGIPCEDAINDFCDALFFDYDQRMGYILTRRLRFRLERAPGEMNPTDRTGRCLKMEPLATIGQLEKHLLKMVAKQWYDAERSQLNFVKRLKEGPPVTFWPNSDFNQNGIIYWIGTNRKPAIGIAQQFFELITHMINRRQESEPEPHIEEEMPSDLMGVATFLQQLYIFSNDEIHELG</sequence>
<evidence type="ECO:0000256" key="3">
    <source>
        <dbReference type="SAM" id="MobiDB-lite"/>
    </source>
</evidence>
<accession>A0AA88HFE6</accession>
<dbReference type="AlphaFoldDB" id="A0AA88HFE6"/>
<keyword evidence="1 2" id="KW-0808">Transferase</keyword>
<dbReference type="Proteomes" id="UP001187531">
    <property type="component" value="Unassembled WGS sequence"/>
</dbReference>
<evidence type="ECO:0000313" key="4">
    <source>
        <dbReference type="EMBL" id="KAK2707988.1"/>
    </source>
</evidence>
<comment type="caution">
    <text evidence="4">The sequence shown here is derived from an EMBL/GenBank/DDBJ whole genome shotgun (WGS) entry which is preliminary data.</text>
</comment>
<feature type="non-terminal residue" evidence="4">
    <location>
        <position position="1"/>
    </location>
</feature>
<proteinExistence type="inferred from homology"/>
<protein>
    <recommendedName>
        <fullName evidence="2">E3 ubiquitin-protein ligase</fullName>
        <ecNumber evidence="2">2.3.2.26</ecNumber>
    </recommendedName>
</protein>
<dbReference type="GO" id="GO:0043161">
    <property type="term" value="P:proteasome-mediated ubiquitin-dependent protein catabolic process"/>
    <property type="evidence" value="ECO:0007669"/>
    <property type="project" value="TreeGrafter"/>
</dbReference>
<feature type="region of interest" description="Disordered" evidence="3">
    <location>
        <begin position="1"/>
        <end position="37"/>
    </location>
</feature>
<dbReference type="PANTHER" id="PTHR45670:SF1">
    <property type="entry name" value="E3 UBIQUITIN-PROTEIN LIGASE HECTD1"/>
    <property type="match status" value="1"/>
</dbReference>
<dbReference type="EMBL" id="JAVRJZ010000019">
    <property type="protein sequence ID" value="KAK2707988.1"/>
    <property type="molecule type" value="Genomic_DNA"/>
</dbReference>
<dbReference type="EC" id="2.3.2.26" evidence="2"/>
<evidence type="ECO:0000256" key="1">
    <source>
        <dbReference type="ARBA" id="ARBA00022679"/>
    </source>
</evidence>